<comment type="caution">
    <text evidence="2">The sequence shown here is derived from an EMBL/GenBank/DDBJ whole genome shotgun (WGS) entry which is preliminary data.</text>
</comment>
<evidence type="ECO:0000313" key="3">
    <source>
        <dbReference type="Proteomes" id="UP000270343"/>
    </source>
</evidence>
<dbReference type="RefSeq" id="WP_120758495.1">
    <property type="nucleotide sequence ID" value="NZ_JBFADQ010000051.1"/>
</dbReference>
<sequence length="87" mass="9590">MTPQKLITDYIVEVWMDGDADGLEPDTPIDELNIIDSAGVFDLVHFLQQEFRITVPLRQISLANFRSVNAISDLVGRLQTGEGTASA</sequence>
<evidence type="ECO:0000313" key="2">
    <source>
        <dbReference type="EMBL" id="RKN64397.1"/>
    </source>
</evidence>
<gene>
    <name evidence="2" type="ORF">D7231_28780</name>
</gene>
<dbReference type="SUPFAM" id="SSF47336">
    <property type="entry name" value="ACP-like"/>
    <property type="match status" value="1"/>
</dbReference>
<accession>A0A3B0AX39</accession>
<dbReference type="Gene3D" id="1.10.1200.10">
    <property type="entry name" value="ACP-like"/>
    <property type="match status" value="1"/>
</dbReference>
<name>A0A3B0AX39_9ACTN</name>
<feature type="domain" description="Carrier" evidence="1">
    <location>
        <begin position="2"/>
        <end position="79"/>
    </location>
</feature>
<proteinExistence type="predicted"/>
<dbReference type="Proteomes" id="UP000270343">
    <property type="component" value="Unassembled WGS sequence"/>
</dbReference>
<keyword evidence="3" id="KW-1185">Reference proteome</keyword>
<dbReference type="InterPro" id="IPR036736">
    <property type="entry name" value="ACP-like_sf"/>
</dbReference>
<reference evidence="2 3" key="1">
    <citation type="journal article" date="2015" name="Antonie Van Leeuwenhoek">
        <title>Streptomyces klenkii sp. nov., isolated from deep marine sediment.</title>
        <authorList>
            <person name="Veyisoglu A."/>
            <person name="Sahin N."/>
        </authorList>
    </citation>
    <scope>NUCLEOTIDE SEQUENCE [LARGE SCALE GENOMIC DNA]</scope>
    <source>
        <strain evidence="2 3">KCTC 29202</strain>
    </source>
</reference>
<dbReference type="AlphaFoldDB" id="A0A3B0AX39"/>
<organism evidence="2 3">
    <name type="scientific">Streptomyces klenkii</name>
    <dbReference type="NCBI Taxonomy" id="1420899"/>
    <lineage>
        <taxon>Bacteria</taxon>
        <taxon>Bacillati</taxon>
        <taxon>Actinomycetota</taxon>
        <taxon>Actinomycetes</taxon>
        <taxon>Kitasatosporales</taxon>
        <taxon>Streptomycetaceae</taxon>
        <taxon>Streptomyces</taxon>
    </lineage>
</organism>
<evidence type="ECO:0000259" key="1">
    <source>
        <dbReference type="PROSITE" id="PS50075"/>
    </source>
</evidence>
<dbReference type="OrthoDB" id="5877692at2"/>
<dbReference type="InterPro" id="IPR009081">
    <property type="entry name" value="PP-bd_ACP"/>
</dbReference>
<protein>
    <submittedName>
        <fullName evidence="2">Acyl carrier protein</fullName>
    </submittedName>
</protein>
<dbReference type="Pfam" id="PF00550">
    <property type="entry name" value="PP-binding"/>
    <property type="match status" value="1"/>
</dbReference>
<dbReference type="EMBL" id="RBAM01000015">
    <property type="protein sequence ID" value="RKN64397.1"/>
    <property type="molecule type" value="Genomic_DNA"/>
</dbReference>
<dbReference type="PROSITE" id="PS50075">
    <property type="entry name" value="CARRIER"/>
    <property type="match status" value="1"/>
</dbReference>